<dbReference type="InterPro" id="IPR015943">
    <property type="entry name" value="WD40/YVTN_repeat-like_dom_sf"/>
</dbReference>
<dbReference type="PROSITE" id="PS50082">
    <property type="entry name" value="WD_REPEATS_2"/>
    <property type="match status" value="1"/>
</dbReference>
<dbReference type="SUPFAM" id="SSF50978">
    <property type="entry name" value="WD40 repeat-like"/>
    <property type="match status" value="1"/>
</dbReference>
<evidence type="ECO:0000256" key="4">
    <source>
        <dbReference type="SAM" id="MobiDB-lite"/>
    </source>
</evidence>
<dbReference type="PROSITE" id="PS00678">
    <property type="entry name" value="WD_REPEATS_1"/>
    <property type="match status" value="1"/>
</dbReference>
<name>A0A835LRV2_9MAGN</name>
<dbReference type="PANTHER" id="PTHR44099">
    <property type="entry name" value="RABCONNECTIN-3B, ISOFORM A"/>
    <property type="match status" value="1"/>
</dbReference>
<accession>A0A835LRV2</accession>
<feature type="region of interest" description="Disordered" evidence="4">
    <location>
        <begin position="846"/>
        <end position="865"/>
    </location>
</feature>
<dbReference type="InterPro" id="IPR019775">
    <property type="entry name" value="WD40_repeat_CS"/>
</dbReference>
<dbReference type="Gene3D" id="2.130.10.10">
    <property type="entry name" value="YVTN repeat-like/Quinoprotein amine dehydrogenase"/>
    <property type="match status" value="2"/>
</dbReference>
<dbReference type="EMBL" id="JADFTS010000006">
    <property type="protein sequence ID" value="KAF9602572.1"/>
    <property type="molecule type" value="Genomic_DNA"/>
</dbReference>
<dbReference type="SMART" id="SM00320">
    <property type="entry name" value="WD40"/>
    <property type="match status" value="5"/>
</dbReference>
<evidence type="ECO:0000313" key="6">
    <source>
        <dbReference type="Proteomes" id="UP000631114"/>
    </source>
</evidence>
<dbReference type="Pfam" id="PF00400">
    <property type="entry name" value="WD40"/>
    <property type="match status" value="1"/>
</dbReference>
<dbReference type="SUPFAM" id="SSF48371">
    <property type="entry name" value="ARM repeat"/>
    <property type="match status" value="1"/>
</dbReference>
<evidence type="ECO:0000313" key="5">
    <source>
        <dbReference type="EMBL" id="KAF9602572.1"/>
    </source>
</evidence>
<dbReference type="InterPro" id="IPR016024">
    <property type="entry name" value="ARM-type_fold"/>
</dbReference>
<protein>
    <submittedName>
        <fullName evidence="5">Uncharacterized protein</fullName>
    </submittedName>
</protein>
<keyword evidence="6" id="KW-1185">Reference proteome</keyword>
<dbReference type="SUPFAM" id="SSF101908">
    <property type="entry name" value="Putative isomerase YbhE"/>
    <property type="match status" value="1"/>
</dbReference>
<dbReference type="Proteomes" id="UP000631114">
    <property type="component" value="Unassembled WGS sequence"/>
</dbReference>
<dbReference type="GO" id="GO:0005737">
    <property type="term" value="C:cytoplasm"/>
    <property type="evidence" value="ECO:0007669"/>
    <property type="project" value="TreeGrafter"/>
</dbReference>
<gene>
    <name evidence="5" type="ORF">IFM89_029871</name>
</gene>
<feature type="repeat" description="WD" evidence="3">
    <location>
        <begin position="579"/>
        <end position="604"/>
    </location>
</feature>
<reference evidence="5 6" key="1">
    <citation type="submission" date="2020-10" db="EMBL/GenBank/DDBJ databases">
        <title>The Coptis chinensis genome and diversification of protoberbering-type alkaloids.</title>
        <authorList>
            <person name="Wang B."/>
            <person name="Shu S."/>
            <person name="Song C."/>
            <person name="Liu Y."/>
        </authorList>
    </citation>
    <scope>NUCLEOTIDE SEQUENCE [LARGE SCALE GENOMIC DNA]</scope>
    <source>
        <strain evidence="5">HL-2020</strain>
        <tissue evidence="5">Leaf</tissue>
    </source>
</reference>
<comment type="caution">
    <text evidence="5">The sequence shown here is derived from an EMBL/GenBank/DDBJ whole genome shotgun (WGS) entry which is preliminary data.</text>
</comment>
<proteinExistence type="predicted"/>
<organism evidence="5 6">
    <name type="scientific">Coptis chinensis</name>
    <dbReference type="NCBI Taxonomy" id="261450"/>
    <lineage>
        <taxon>Eukaryota</taxon>
        <taxon>Viridiplantae</taxon>
        <taxon>Streptophyta</taxon>
        <taxon>Embryophyta</taxon>
        <taxon>Tracheophyta</taxon>
        <taxon>Spermatophyta</taxon>
        <taxon>Magnoliopsida</taxon>
        <taxon>Ranunculales</taxon>
        <taxon>Ranunculaceae</taxon>
        <taxon>Coptidoideae</taxon>
        <taxon>Coptis</taxon>
    </lineage>
</organism>
<sequence length="1292" mass="141522">MKCQPISCIWSPSPPLHEITSTAVLNQPQTLYTGASDGSIISWAFSSTHSGLEVWPMAMLCGHAATISGLHICSPTTGDENLTNNALISASTDGVLCIWSRRSGHCRRRRKMPPWVGSPSSLSTLPMSPRYVCITCCTIDTIHSSNYQNMDHVVDRESQQKRTWAKYAVVIVDSYTLNIVRTIFHGSLSIGEFKFMAVVPSGKYMEVSSVVLADVHGKMQSILLEESDQDGDGVSKLRKSISHNMMSILNEGLTEGDPVVSISTQGRLLVLVYRTHCVFRLVDTGAAIGEISLLDGPLCDDGLLAQSHVTGGMFLVWDKDSEALDTDYQPKGFVESFVVWDSKGAALVYKVSGSDDTFKFELSFEIPAVSHPLNAKLSISFCQMNDFILRVESACFAVEESLFWKPHITIWLSQQNDAHGKLNQQCKMLGEGGFLGDWIDSSRSVSSGELSKCNASITQTDAKVQETSQKNFVTILKSANEFCGEEGNSNLLLKEHTVSSSMVLFEHVYAPYAIVYGCYSGEIEVVHFETTFRELHSSGNPLCKVEPGVSKQYFSGHKGPILCLAAHRMVGTSNGRNLSRVLVSGSMDCTVRIWDLDTSDLISVMHHHIAPVRQIILPPPCTDRPWNDCFLSVGEDSCVTLASFDTLRVERMFAGHAHYPSSVVWDGARGYIACLCKNHLKNSDAVDVLCLWDVKTGARERLLRGPASHSMFDHFCKGINLNSVTGNILGGITSASSLLLAMSEDVSTQSPSKHLETGVTSLHTQRKLKDLTDSSIADPSEGKSGRYLSTKVDQHTIHPVKCSCPFPGIATLRFDLRSLMFPCQNLTECISNSHMLQNDLLSEKRHETSSSIDKTSDSISDAQESTSGPIEYHEWVKYIEGCVIRFSLSFLHLWGVDSELDRLLISEMNVNRPKNFIVSPGLQGDKGSTTLAFPSPRATLELWRSSSEFCAIRSLAIVALAQRMVSLALSSSEASSSLAAFYTRSFAEKCPDIKPPSLQTRKHKHISTSKVSASSSVEPDRITETEGDSQVEESSILTWLESFEMQDWISCVGGASQDAMASHIIVAAALAIWYPGLVNKKLASLVVHPLVKLVMAMNEKYSSTAAELLSEGMESTWKSCICPEIPRLLVDIFFQIECVSGAFSNSAAQSPAAAVTIREALVAILLPSLAMADIPGFLHVIESQIWSTASDSPVHLVSLMTLIRVVRGSPKPLAQYLDKVITYILQTIDHGNSVMRKSCLQSSMVALKEVIRAFPMVSVNDSSTRLAVGDAIGDIHSVTIRYMTCKGISDKK</sequence>
<dbReference type="OrthoDB" id="338622at2759"/>
<evidence type="ECO:0000256" key="1">
    <source>
        <dbReference type="ARBA" id="ARBA00022574"/>
    </source>
</evidence>
<dbReference type="PANTHER" id="PTHR44099:SF4">
    <property type="entry name" value="RABCONNECTIN-3B, ISOFORM A"/>
    <property type="match status" value="1"/>
</dbReference>
<feature type="region of interest" description="Disordered" evidence="4">
    <location>
        <begin position="993"/>
        <end position="1028"/>
    </location>
</feature>
<dbReference type="InterPro" id="IPR001680">
    <property type="entry name" value="WD40_rpt"/>
</dbReference>
<dbReference type="InterPro" id="IPR036322">
    <property type="entry name" value="WD40_repeat_dom_sf"/>
</dbReference>
<feature type="compositionally biased region" description="Low complexity" evidence="4">
    <location>
        <begin position="849"/>
        <end position="861"/>
    </location>
</feature>
<dbReference type="InterPro" id="IPR049916">
    <property type="entry name" value="WDR72-like"/>
</dbReference>
<evidence type="ECO:0000256" key="2">
    <source>
        <dbReference type="ARBA" id="ARBA00022737"/>
    </source>
</evidence>
<evidence type="ECO:0000256" key="3">
    <source>
        <dbReference type="PROSITE-ProRule" id="PRU00221"/>
    </source>
</evidence>
<keyword evidence="2" id="KW-0677">Repeat</keyword>
<keyword evidence="1 3" id="KW-0853">WD repeat</keyword>